<reference evidence="2 3" key="1">
    <citation type="journal article" date="2015" name="BMC Genomics">
        <title>Genome mining reveals unlocked bioactive potential of marine Gram-negative bacteria.</title>
        <authorList>
            <person name="Machado H."/>
            <person name="Sonnenschein E.C."/>
            <person name="Melchiorsen J."/>
            <person name="Gram L."/>
        </authorList>
    </citation>
    <scope>NUCLEOTIDE SEQUENCE [LARGE SCALE GENOMIC DNA]</scope>
    <source>
        <strain evidence="2 3">S4054</strain>
    </source>
</reference>
<dbReference type="Proteomes" id="UP000033434">
    <property type="component" value="Unassembled WGS sequence"/>
</dbReference>
<proteinExistence type="predicted"/>
<keyword evidence="1" id="KW-0472">Membrane</keyword>
<keyword evidence="1" id="KW-0812">Transmembrane</keyword>
<accession>A0A0F6AFP1</accession>
<name>A0A0F6AFP1_9GAMM</name>
<protein>
    <submittedName>
        <fullName evidence="2">Uncharacterized protein</fullName>
    </submittedName>
</protein>
<evidence type="ECO:0000313" key="3">
    <source>
        <dbReference type="Proteomes" id="UP000033434"/>
    </source>
</evidence>
<evidence type="ECO:0000313" key="2">
    <source>
        <dbReference type="EMBL" id="KKE84199.1"/>
    </source>
</evidence>
<feature type="transmembrane region" description="Helical" evidence="1">
    <location>
        <begin position="127"/>
        <end position="146"/>
    </location>
</feature>
<gene>
    <name evidence="2" type="ORF">N479_09885</name>
</gene>
<sequence length="209" mass="23921">MRQNRLKFGARFSLFIVSYLPLFFIMSFTQLYQYKQYLNWGGINLVAISNFFKYFGAVAVIGVVSIVGILGLLMLLKNVKRRCVQGGREAVVQEIENKNSESITYLFTYLIPFVFQDLSSFTNVVSIAVLLIVTFMIYVNSGMILINPTISMRYTLYQVTYKDHESGNSRKGMIITKCNFLEEGDKIEMEDVGHKLFYAQLIEDDNAAT</sequence>
<dbReference type="PATRIC" id="fig|1129367.4.peg.1755"/>
<evidence type="ECO:0000256" key="1">
    <source>
        <dbReference type="SAM" id="Phobius"/>
    </source>
</evidence>
<keyword evidence="1" id="KW-1133">Transmembrane helix</keyword>
<dbReference type="EMBL" id="AUXW01000138">
    <property type="protein sequence ID" value="KKE84199.1"/>
    <property type="molecule type" value="Genomic_DNA"/>
</dbReference>
<feature type="transmembrane region" description="Helical" evidence="1">
    <location>
        <begin position="12"/>
        <end position="34"/>
    </location>
</feature>
<dbReference type="AlphaFoldDB" id="A0A0F6AFP1"/>
<organism evidence="2 3">
    <name type="scientific">Pseudoalteromonas luteoviolacea S4054</name>
    <dbReference type="NCBI Taxonomy" id="1129367"/>
    <lineage>
        <taxon>Bacteria</taxon>
        <taxon>Pseudomonadati</taxon>
        <taxon>Pseudomonadota</taxon>
        <taxon>Gammaproteobacteria</taxon>
        <taxon>Alteromonadales</taxon>
        <taxon>Pseudoalteromonadaceae</taxon>
        <taxon>Pseudoalteromonas</taxon>
    </lineage>
</organism>
<comment type="caution">
    <text evidence="2">The sequence shown here is derived from an EMBL/GenBank/DDBJ whole genome shotgun (WGS) entry which is preliminary data.</text>
</comment>
<feature type="transmembrane region" description="Helical" evidence="1">
    <location>
        <begin position="54"/>
        <end position="76"/>
    </location>
</feature>